<feature type="domain" description="Methyl-accepting transducer" evidence="11">
    <location>
        <begin position="395"/>
        <end position="631"/>
    </location>
</feature>
<dbReference type="GO" id="GO:0005886">
    <property type="term" value="C:plasma membrane"/>
    <property type="evidence" value="ECO:0007669"/>
    <property type="project" value="UniProtKB-SubCell"/>
</dbReference>
<protein>
    <submittedName>
        <fullName evidence="13">Methyl-accepting chemotaxis protein</fullName>
    </submittedName>
</protein>
<sequence>MKHGRRALKIPTIPLIKLKDLSAFKLKRSLKTRLTVYLIIMALFPLILMGGIVNFFIKESMEKEVKEKTSVIVSNLNDQIDIFINQNKSLVSFLAATKTVRSMDRNVIEPFIYDMLMQNPQILRVIIADTQGSVYAVPFGNFPENYSVFSEAWYTGALDNKDTYITKVKVDPSSSSTILSISAPIISETGNIAGILCADISLVSLTRTVSTMNIGNHGYAFITDSDGYVIGHKDYKLVRARENFSKYDFVKQALLGKKDFTTFDENGNEMFVAYGPQKTTGWGIFVSQPVNEAYSNIFSVTRTFGVVGLLATLISIAMGIYIGNAVATPILRMVGAAETIAEGDLTEFIKIQDSTEIGALASSFNSMVSGLRNLVLEIMRTAGELSSSTEEQVSSAEDSKKAAEQISGAIEQIAAGAGDQSQKLTEISEIINQLVLSNGKIDENAHSTASSATEMLERARNGQRKMNNATESMHSIINSVDRSRNIIMNLHSSVKEIGKISDIIRDIVDQTNLLALNASIEAARAGEYGRGFSVVAQEIRKLADQSGKAAKQISEIVKEIQKNSRVAVDSMVESSSEVDSGRVLIVEANETFNRLIGDIEATARAAKQISEEVTSQYNNIEKIVAKINDIMAVSEETAAASQQVSASSHEQTASMESIASSARQLAGLAEKLSAMVNKFKV</sequence>
<evidence type="ECO:0000256" key="10">
    <source>
        <dbReference type="SAM" id="Phobius"/>
    </source>
</evidence>
<dbReference type="CDD" id="cd18773">
    <property type="entry name" value="PDC1_HK_sensor"/>
    <property type="match status" value="1"/>
</dbReference>
<feature type="domain" description="HAMP" evidence="12">
    <location>
        <begin position="324"/>
        <end position="376"/>
    </location>
</feature>
<dbReference type="InterPro" id="IPR033479">
    <property type="entry name" value="dCache_1"/>
</dbReference>
<comment type="subcellular location">
    <subcellularLocation>
        <location evidence="1">Cell membrane</location>
        <topology evidence="1">Multi-pass membrane protein</topology>
    </subcellularLocation>
</comment>
<evidence type="ECO:0000256" key="2">
    <source>
        <dbReference type="ARBA" id="ARBA00022475"/>
    </source>
</evidence>
<dbReference type="PANTHER" id="PTHR32089:SF114">
    <property type="entry name" value="METHYL-ACCEPTING CHEMOTAXIS PROTEIN MCPB"/>
    <property type="match status" value="1"/>
</dbReference>
<dbReference type="Gene3D" id="1.10.287.950">
    <property type="entry name" value="Methyl-accepting chemotaxis protein"/>
    <property type="match status" value="1"/>
</dbReference>
<gene>
    <name evidence="13" type="ORF">LZ11_00408</name>
</gene>
<reference evidence="13 14" key="1">
    <citation type="submission" date="2019-07" db="EMBL/GenBank/DDBJ databases">
        <title>Genomic Encyclopedia of Type Strains, Phase I: the one thousand microbial genomes (KMG-I) project.</title>
        <authorList>
            <person name="Kyrpides N."/>
        </authorList>
    </citation>
    <scope>NUCLEOTIDE SEQUENCE [LARGE SCALE GENOMIC DNA]</scope>
    <source>
        <strain evidence="13 14">DSM 16647</strain>
    </source>
</reference>
<dbReference type="Proteomes" id="UP000322294">
    <property type="component" value="Unassembled WGS sequence"/>
</dbReference>
<dbReference type="PANTHER" id="PTHR32089">
    <property type="entry name" value="METHYL-ACCEPTING CHEMOTAXIS PROTEIN MCPB"/>
    <property type="match status" value="1"/>
</dbReference>
<dbReference type="InterPro" id="IPR029151">
    <property type="entry name" value="Sensor-like_sf"/>
</dbReference>
<evidence type="ECO:0000256" key="1">
    <source>
        <dbReference type="ARBA" id="ARBA00004651"/>
    </source>
</evidence>
<keyword evidence="7 9" id="KW-0807">Transducer</keyword>
<keyword evidence="5 10" id="KW-1133">Transmembrane helix</keyword>
<dbReference type="PROSITE" id="PS50885">
    <property type="entry name" value="HAMP"/>
    <property type="match status" value="1"/>
</dbReference>
<name>A0A5S5AY45_9FIRM</name>
<dbReference type="Pfam" id="PF02743">
    <property type="entry name" value="dCache_1"/>
    <property type="match status" value="1"/>
</dbReference>
<evidence type="ECO:0000259" key="11">
    <source>
        <dbReference type="PROSITE" id="PS50111"/>
    </source>
</evidence>
<accession>A0A5S5AY45</accession>
<dbReference type="CDD" id="cd12912">
    <property type="entry name" value="PDC2_MCP_like"/>
    <property type="match status" value="1"/>
</dbReference>
<comment type="similarity">
    <text evidence="8">Belongs to the methyl-accepting chemotaxis (MCP) protein family.</text>
</comment>
<dbReference type="GO" id="GO:0007165">
    <property type="term" value="P:signal transduction"/>
    <property type="evidence" value="ECO:0007669"/>
    <property type="project" value="UniProtKB-KW"/>
</dbReference>
<dbReference type="SMART" id="SM00304">
    <property type="entry name" value="HAMP"/>
    <property type="match status" value="1"/>
</dbReference>
<dbReference type="InterPro" id="IPR003660">
    <property type="entry name" value="HAMP_dom"/>
</dbReference>
<dbReference type="Pfam" id="PF00015">
    <property type="entry name" value="MCPsignal"/>
    <property type="match status" value="1"/>
</dbReference>
<dbReference type="AlphaFoldDB" id="A0A5S5AY45"/>
<evidence type="ECO:0000313" key="14">
    <source>
        <dbReference type="Proteomes" id="UP000322294"/>
    </source>
</evidence>
<evidence type="ECO:0000256" key="5">
    <source>
        <dbReference type="ARBA" id="ARBA00022989"/>
    </source>
</evidence>
<dbReference type="SUPFAM" id="SSF103190">
    <property type="entry name" value="Sensory domain-like"/>
    <property type="match status" value="1"/>
</dbReference>
<dbReference type="EMBL" id="VNHO01000003">
    <property type="protein sequence ID" value="TYP58562.1"/>
    <property type="molecule type" value="Genomic_DNA"/>
</dbReference>
<dbReference type="Pfam" id="PF00672">
    <property type="entry name" value="HAMP"/>
    <property type="match status" value="1"/>
</dbReference>
<keyword evidence="4 10" id="KW-0812">Transmembrane</keyword>
<dbReference type="InterPro" id="IPR004089">
    <property type="entry name" value="MCPsignal_dom"/>
</dbReference>
<feature type="transmembrane region" description="Helical" evidence="10">
    <location>
        <begin position="304"/>
        <end position="323"/>
    </location>
</feature>
<evidence type="ECO:0000256" key="6">
    <source>
        <dbReference type="ARBA" id="ARBA00023136"/>
    </source>
</evidence>
<evidence type="ECO:0000256" key="4">
    <source>
        <dbReference type="ARBA" id="ARBA00022692"/>
    </source>
</evidence>
<keyword evidence="3" id="KW-0145">Chemotaxis</keyword>
<evidence type="ECO:0000256" key="7">
    <source>
        <dbReference type="ARBA" id="ARBA00023224"/>
    </source>
</evidence>
<dbReference type="SMART" id="SM00283">
    <property type="entry name" value="MA"/>
    <property type="match status" value="1"/>
</dbReference>
<dbReference type="Gene3D" id="6.10.340.10">
    <property type="match status" value="1"/>
</dbReference>
<dbReference type="CDD" id="cd06225">
    <property type="entry name" value="HAMP"/>
    <property type="match status" value="1"/>
</dbReference>
<keyword evidence="14" id="KW-1185">Reference proteome</keyword>
<dbReference type="CDD" id="cd11386">
    <property type="entry name" value="MCP_signal"/>
    <property type="match status" value="1"/>
</dbReference>
<proteinExistence type="inferred from homology"/>
<evidence type="ECO:0000256" key="9">
    <source>
        <dbReference type="PROSITE-ProRule" id="PRU00284"/>
    </source>
</evidence>
<dbReference type="Gene3D" id="3.30.450.20">
    <property type="entry name" value="PAS domain"/>
    <property type="match status" value="1"/>
</dbReference>
<evidence type="ECO:0000256" key="3">
    <source>
        <dbReference type="ARBA" id="ARBA00022500"/>
    </source>
</evidence>
<dbReference type="PROSITE" id="PS50111">
    <property type="entry name" value="CHEMOTAXIS_TRANSDUC_2"/>
    <property type="match status" value="1"/>
</dbReference>
<keyword evidence="6 10" id="KW-0472">Membrane</keyword>
<dbReference type="SUPFAM" id="SSF58104">
    <property type="entry name" value="Methyl-accepting chemotaxis protein (MCP) signaling domain"/>
    <property type="match status" value="1"/>
</dbReference>
<evidence type="ECO:0000313" key="13">
    <source>
        <dbReference type="EMBL" id="TYP58562.1"/>
    </source>
</evidence>
<evidence type="ECO:0000256" key="8">
    <source>
        <dbReference type="ARBA" id="ARBA00029447"/>
    </source>
</evidence>
<dbReference type="RefSeq" id="WP_246110674.1">
    <property type="nucleotide sequence ID" value="NZ_VNHO01000003.1"/>
</dbReference>
<evidence type="ECO:0000259" key="12">
    <source>
        <dbReference type="PROSITE" id="PS50885"/>
    </source>
</evidence>
<feature type="transmembrane region" description="Helical" evidence="10">
    <location>
        <begin position="34"/>
        <end position="57"/>
    </location>
</feature>
<dbReference type="GO" id="GO:0006935">
    <property type="term" value="P:chemotaxis"/>
    <property type="evidence" value="ECO:0007669"/>
    <property type="project" value="UniProtKB-KW"/>
</dbReference>
<comment type="caution">
    <text evidence="13">The sequence shown here is derived from an EMBL/GenBank/DDBJ whole genome shotgun (WGS) entry which is preliminary data.</text>
</comment>
<keyword evidence="2" id="KW-1003">Cell membrane</keyword>
<organism evidence="13 14">
    <name type="scientific">Thermosediminibacter litoriperuensis</name>
    <dbReference type="NCBI Taxonomy" id="291989"/>
    <lineage>
        <taxon>Bacteria</taxon>
        <taxon>Bacillati</taxon>
        <taxon>Bacillota</taxon>
        <taxon>Clostridia</taxon>
        <taxon>Thermosediminibacterales</taxon>
        <taxon>Thermosediminibacteraceae</taxon>
        <taxon>Thermosediminibacter</taxon>
    </lineage>
</organism>